<evidence type="ECO:0000256" key="2">
    <source>
        <dbReference type="ARBA" id="ARBA00022963"/>
    </source>
</evidence>
<accession>A0AAN9TDK4</accession>
<reference evidence="7 8" key="1">
    <citation type="submission" date="2024-03" db="EMBL/GenBank/DDBJ databases">
        <title>Adaptation during the transition from Ophiocordyceps entomopathogen to insect associate is accompanied by gene loss and intensified selection.</title>
        <authorList>
            <person name="Ward C.M."/>
            <person name="Onetto C.A."/>
            <person name="Borneman A.R."/>
        </authorList>
    </citation>
    <scope>NUCLEOTIDE SEQUENCE [LARGE SCALE GENOMIC DNA]</scope>
    <source>
        <strain evidence="7">AWRI1</strain>
        <tissue evidence="7">Single Adult Female</tissue>
    </source>
</reference>
<name>A0AAN9TDK4_9HEMI</name>
<proteinExistence type="predicted"/>
<organism evidence="7 8">
    <name type="scientific">Parthenolecanium corni</name>
    <dbReference type="NCBI Taxonomy" id="536013"/>
    <lineage>
        <taxon>Eukaryota</taxon>
        <taxon>Metazoa</taxon>
        <taxon>Ecdysozoa</taxon>
        <taxon>Arthropoda</taxon>
        <taxon>Hexapoda</taxon>
        <taxon>Insecta</taxon>
        <taxon>Pterygota</taxon>
        <taxon>Neoptera</taxon>
        <taxon>Paraneoptera</taxon>
        <taxon>Hemiptera</taxon>
        <taxon>Sternorrhyncha</taxon>
        <taxon>Coccoidea</taxon>
        <taxon>Coccidae</taxon>
        <taxon>Parthenolecanium</taxon>
    </lineage>
</organism>
<feature type="active site" description="Nucleophile" evidence="4">
    <location>
        <position position="266"/>
    </location>
</feature>
<feature type="short sequence motif" description="GXSXG" evidence="4">
    <location>
        <begin position="264"/>
        <end position="268"/>
    </location>
</feature>
<evidence type="ECO:0000256" key="5">
    <source>
        <dbReference type="SAM" id="MobiDB-lite"/>
    </source>
</evidence>
<dbReference type="Gene3D" id="3.40.1090.10">
    <property type="entry name" value="Cytosolic phospholipase A2 catalytic domain"/>
    <property type="match status" value="1"/>
</dbReference>
<gene>
    <name evidence="7" type="ORF">V9T40_013944</name>
</gene>
<keyword evidence="3 4" id="KW-0443">Lipid metabolism</keyword>
<comment type="caution">
    <text evidence="7">The sequence shown here is derived from an EMBL/GenBank/DDBJ whole genome shotgun (WGS) entry which is preliminary data.</text>
</comment>
<protein>
    <recommendedName>
        <fullName evidence="6">PNPLA domain-containing protein</fullName>
    </recommendedName>
</protein>
<feature type="short sequence motif" description="DGA/G" evidence="4">
    <location>
        <begin position="410"/>
        <end position="412"/>
    </location>
</feature>
<dbReference type="InterPro" id="IPR002641">
    <property type="entry name" value="PNPLA_dom"/>
</dbReference>
<evidence type="ECO:0000313" key="7">
    <source>
        <dbReference type="EMBL" id="KAK7582499.1"/>
    </source>
</evidence>
<dbReference type="PANTHER" id="PTHR24185">
    <property type="entry name" value="CALCIUM-INDEPENDENT PHOSPHOLIPASE A2-GAMMA"/>
    <property type="match status" value="1"/>
</dbReference>
<dbReference type="GO" id="GO:0016042">
    <property type="term" value="P:lipid catabolic process"/>
    <property type="evidence" value="ECO:0007669"/>
    <property type="project" value="UniProtKB-UniRule"/>
</dbReference>
<dbReference type="Pfam" id="PF01734">
    <property type="entry name" value="Patatin"/>
    <property type="match status" value="1"/>
</dbReference>
<keyword evidence="1 4" id="KW-0378">Hydrolase</keyword>
<dbReference type="PROSITE" id="PS51635">
    <property type="entry name" value="PNPLA"/>
    <property type="match status" value="1"/>
</dbReference>
<sequence>MQLPNHRKKYNLDEMMNRYKIVYQFQEYLKILNQTSENVSKNWNQAVSKLPNLFHNKSIADGDSNESNPNTPNRSKNEVKDESSSTVRAKDVAKIEKKDSTYKLPLIGGWRSKQFSNAEIERKDSVPKWKTDVTIASSADVLSRTKQLLFLIDKAESVQSRVKRIEDLIAFISQNSDARLMAVKNGAIKKLLHIKRRTKDSTTHQILREAFALLGHVDSLPNKGIRILTVDGGGIRGIAVVDMLRKLEELTGKRIYELFDYICGVSTGSILVSCIGTPRGLTMQEADIMYTEFGTKLFTQSAFWGVGNLVLNRAYYDTTMFEQLLKRFVGETPLIKTNRDANCPKLASVSTVMNRSSIMPFVFRNYSLPYDRQSQYIGSCKYSLYESVRASGAAPTVFQEFCLDGIIHQDGGILVNNPCAVAIHEAKLLWPNSEIQCVVSCGTGRRAPTAVAAYSSEAVNKASSVSWKTLIHRILESATDTEAVHTMCNDLLPPNVYFRFNPYLTDVIPMHEIRSDKVAQLREETGLYIRKNEEKFVDAATSLLVKRTASQRIRDFVEAKYLEYGLNKST</sequence>
<feature type="short sequence motif" description="GXGXXG" evidence="4">
    <location>
        <begin position="232"/>
        <end position="237"/>
    </location>
</feature>
<dbReference type="Proteomes" id="UP001367676">
    <property type="component" value="Unassembled WGS sequence"/>
</dbReference>
<dbReference type="PANTHER" id="PTHR24185:SF1">
    <property type="entry name" value="CALCIUM-INDEPENDENT PHOSPHOLIPASE A2-GAMMA"/>
    <property type="match status" value="1"/>
</dbReference>
<evidence type="ECO:0000256" key="4">
    <source>
        <dbReference type="PROSITE-ProRule" id="PRU01161"/>
    </source>
</evidence>
<dbReference type="InterPro" id="IPR016035">
    <property type="entry name" value="Acyl_Trfase/lysoPLipase"/>
</dbReference>
<evidence type="ECO:0000259" key="6">
    <source>
        <dbReference type="PROSITE" id="PS51635"/>
    </source>
</evidence>
<evidence type="ECO:0000256" key="1">
    <source>
        <dbReference type="ARBA" id="ARBA00022801"/>
    </source>
</evidence>
<evidence type="ECO:0000313" key="8">
    <source>
        <dbReference type="Proteomes" id="UP001367676"/>
    </source>
</evidence>
<feature type="compositionally biased region" description="Basic and acidic residues" evidence="5">
    <location>
        <begin position="75"/>
        <end position="92"/>
    </location>
</feature>
<dbReference type="CDD" id="cd07211">
    <property type="entry name" value="Pat_PNPLA8"/>
    <property type="match status" value="1"/>
</dbReference>
<dbReference type="EMBL" id="JBBCAQ010000033">
    <property type="protein sequence ID" value="KAK7582499.1"/>
    <property type="molecule type" value="Genomic_DNA"/>
</dbReference>
<dbReference type="GO" id="GO:0047499">
    <property type="term" value="F:calcium-independent phospholipase A2 activity"/>
    <property type="evidence" value="ECO:0007669"/>
    <property type="project" value="TreeGrafter"/>
</dbReference>
<feature type="domain" description="PNPLA" evidence="6">
    <location>
        <begin position="228"/>
        <end position="423"/>
    </location>
</feature>
<feature type="region of interest" description="Disordered" evidence="5">
    <location>
        <begin position="55"/>
        <end position="92"/>
    </location>
</feature>
<feature type="compositionally biased region" description="Polar residues" evidence="5">
    <location>
        <begin position="65"/>
        <end position="74"/>
    </location>
</feature>
<evidence type="ECO:0000256" key="3">
    <source>
        <dbReference type="ARBA" id="ARBA00023098"/>
    </source>
</evidence>
<keyword evidence="2 4" id="KW-0442">Lipid degradation</keyword>
<dbReference type="GO" id="GO:0016020">
    <property type="term" value="C:membrane"/>
    <property type="evidence" value="ECO:0007669"/>
    <property type="project" value="TreeGrafter"/>
</dbReference>
<dbReference type="AlphaFoldDB" id="A0AAN9TDK4"/>
<keyword evidence="8" id="KW-1185">Reference proteome</keyword>
<dbReference type="GO" id="GO:0019369">
    <property type="term" value="P:arachidonate metabolic process"/>
    <property type="evidence" value="ECO:0007669"/>
    <property type="project" value="TreeGrafter"/>
</dbReference>
<feature type="active site" description="Proton acceptor" evidence="4">
    <location>
        <position position="410"/>
    </location>
</feature>
<dbReference type="InterPro" id="IPR045217">
    <property type="entry name" value="PNPLA8-like"/>
</dbReference>
<dbReference type="SUPFAM" id="SSF52151">
    <property type="entry name" value="FabD/lysophospholipase-like"/>
    <property type="match status" value="1"/>
</dbReference>